<protein>
    <submittedName>
        <fullName evidence="2">Putative sigma-54 modulation protein</fullName>
    </submittedName>
    <submittedName>
        <fullName evidence="1">Ribosome-associated translation inhibitor RaiA</fullName>
    </submittedName>
</protein>
<name>A0A2U1BAP1_9BACT</name>
<dbReference type="AlphaFoldDB" id="A0A2U1BAP1"/>
<dbReference type="InterPro" id="IPR036567">
    <property type="entry name" value="RHF-like"/>
</dbReference>
<dbReference type="EMBL" id="JABAEW010000066">
    <property type="protein sequence ID" value="NMD88930.1"/>
    <property type="molecule type" value="Genomic_DNA"/>
</dbReference>
<dbReference type="InterPro" id="IPR003489">
    <property type="entry name" value="RHF/RaiA"/>
</dbReference>
<comment type="caution">
    <text evidence="2">The sequence shown here is derived from an EMBL/GenBank/DDBJ whole genome shotgun (WGS) entry which is preliminary data.</text>
</comment>
<organism evidence="2 3">
    <name type="scientific">Victivallis vadensis</name>
    <dbReference type="NCBI Taxonomy" id="172901"/>
    <lineage>
        <taxon>Bacteria</taxon>
        <taxon>Pseudomonadati</taxon>
        <taxon>Lentisphaerota</taxon>
        <taxon>Lentisphaeria</taxon>
        <taxon>Victivallales</taxon>
        <taxon>Victivallaceae</taxon>
        <taxon>Victivallis</taxon>
    </lineage>
</organism>
<dbReference type="SUPFAM" id="SSF69754">
    <property type="entry name" value="Ribosome binding protein Y (YfiA homologue)"/>
    <property type="match status" value="1"/>
</dbReference>
<dbReference type="Proteomes" id="UP000245959">
    <property type="component" value="Unassembled WGS sequence"/>
</dbReference>
<dbReference type="GeneID" id="78293955"/>
<dbReference type="EMBL" id="QEKH01000002">
    <property type="protein sequence ID" value="PVY45597.1"/>
    <property type="molecule type" value="Genomic_DNA"/>
</dbReference>
<dbReference type="Pfam" id="PF02482">
    <property type="entry name" value="Ribosomal_S30AE"/>
    <property type="match status" value="1"/>
</dbReference>
<dbReference type="Proteomes" id="UP000576225">
    <property type="component" value="Unassembled WGS sequence"/>
</dbReference>
<dbReference type="NCBIfam" id="TIGR00741">
    <property type="entry name" value="yfiA"/>
    <property type="match status" value="1"/>
</dbReference>
<evidence type="ECO:0000313" key="2">
    <source>
        <dbReference type="EMBL" id="PVY45597.1"/>
    </source>
</evidence>
<dbReference type="CDD" id="cd00552">
    <property type="entry name" value="RaiA"/>
    <property type="match status" value="1"/>
</dbReference>
<evidence type="ECO:0000313" key="1">
    <source>
        <dbReference type="EMBL" id="NMD88930.1"/>
    </source>
</evidence>
<reference evidence="2 3" key="1">
    <citation type="submission" date="2018-04" db="EMBL/GenBank/DDBJ databases">
        <title>Genomic Encyclopedia of Type Strains, Phase IV (KMG-IV): sequencing the most valuable type-strain genomes for metagenomic binning, comparative biology and taxonomic classification.</title>
        <authorList>
            <person name="Goeker M."/>
        </authorList>
    </citation>
    <scope>NUCLEOTIDE SEQUENCE [LARGE SCALE GENOMIC DNA]</scope>
    <source>
        <strain evidence="2 3">DSM 14823</strain>
    </source>
</reference>
<dbReference type="Gene3D" id="3.30.160.100">
    <property type="entry name" value="Ribosome hibernation promotion factor-like"/>
    <property type="match status" value="1"/>
</dbReference>
<sequence length="114" mass="13084">MKISVTGRQFEITPSIREYVESRIQALVEDKALDFSSAKVVMDYQKNSFKTTLVVNCKYHVVPAEVEDFDLYKSFDACVAKVDTQLKTIREKIRSHQAPPLREVAEVEEEAVEE</sequence>
<dbReference type="RefSeq" id="WP_116882622.1">
    <property type="nucleotide sequence ID" value="NZ_CABMMC010000186.1"/>
</dbReference>
<keyword evidence="3" id="KW-1185">Reference proteome</keyword>
<evidence type="ECO:0000313" key="3">
    <source>
        <dbReference type="Proteomes" id="UP000245959"/>
    </source>
</evidence>
<proteinExistence type="predicted"/>
<reference evidence="1 4" key="2">
    <citation type="submission" date="2020-04" db="EMBL/GenBank/DDBJ databases">
        <authorList>
            <person name="Hitch T.C.A."/>
            <person name="Wylensek D."/>
            <person name="Clavel T."/>
        </authorList>
    </citation>
    <scope>NUCLEOTIDE SEQUENCE [LARGE SCALE GENOMIC DNA]</scope>
    <source>
        <strain evidence="1 4">COR2-253-APC-1A</strain>
    </source>
</reference>
<gene>
    <name evidence="1" type="primary">raiA</name>
    <name evidence="2" type="ORF">C8D82_102169</name>
    <name evidence="1" type="ORF">HF882_20295</name>
</gene>
<dbReference type="OrthoDB" id="9795980at2"/>
<accession>A0A2U1BAP1</accession>
<evidence type="ECO:0000313" key="4">
    <source>
        <dbReference type="Proteomes" id="UP000576225"/>
    </source>
</evidence>